<evidence type="ECO:0000256" key="5">
    <source>
        <dbReference type="ARBA" id="ARBA00022840"/>
    </source>
</evidence>
<keyword evidence="1" id="KW-0813">Transport</keyword>
<dbReference type="PROSITE" id="PS00211">
    <property type="entry name" value="ABC_TRANSPORTER_1"/>
    <property type="match status" value="1"/>
</dbReference>
<name>A0A368DJP5_9PROT</name>
<dbReference type="EMBL" id="QOQD01000017">
    <property type="protein sequence ID" value="RCL72068.1"/>
    <property type="molecule type" value="Genomic_DNA"/>
</dbReference>
<dbReference type="AlphaFoldDB" id="A0A368DJP5"/>
<evidence type="ECO:0000256" key="4">
    <source>
        <dbReference type="ARBA" id="ARBA00022741"/>
    </source>
</evidence>
<dbReference type="Gene3D" id="3.40.50.300">
    <property type="entry name" value="P-loop containing nucleotide triphosphate hydrolases"/>
    <property type="match status" value="1"/>
</dbReference>
<dbReference type="InterPro" id="IPR027417">
    <property type="entry name" value="P-loop_NTPase"/>
</dbReference>
<evidence type="ECO:0000313" key="10">
    <source>
        <dbReference type="EMBL" id="RCL72068.1"/>
    </source>
</evidence>
<evidence type="ECO:0000256" key="6">
    <source>
        <dbReference type="ARBA" id="ARBA00023004"/>
    </source>
</evidence>
<accession>A0A368DJP5</accession>
<dbReference type="FunFam" id="3.40.50.300:FF:000425">
    <property type="entry name" value="Probable ABC transporter, ATP-binding subunit"/>
    <property type="match status" value="1"/>
</dbReference>
<dbReference type="GO" id="GO:0016887">
    <property type="term" value="F:ATP hydrolysis activity"/>
    <property type="evidence" value="ECO:0007669"/>
    <property type="project" value="InterPro"/>
</dbReference>
<keyword evidence="4" id="KW-0547">Nucleotide-binding</keyword>
<protein>
    <submittedName>
        <fullName evidence="10">ABC transporter ATP-binding protein</fullName>
    </submittedName>
</protein>
<keyword evidence="8" id="KW-0472">Membrane</keyword>
<evidence type="ECO:0000256" key="8">
    <source>
        <dbReference type="ARBA" id="ARBA00023136"/>
    </source>
</evidence>
<dbReference type="InterPro" id="IPR003439">
    <property type="entry name" value="ABC_transporter-like_ATP-bd"/>
</dbReference>
<feature type="domain" description="ABC transporter" evidence="9">
    <location>
        <begin position="13"/>
        <end position="245"/>
    </location>
</feature>
<proteinExistence type="predicted"/>
<dbReference type="GO" id="GO:0015697">
    <property type="term" value="P:quaternary ammonium group transport"/>
    <property type="evidence" value="ECO:0007669"/>
    <property type="project" value="UniProtKB-ARBA"/>
</dbReference>
<organism evidence="10 11">
    <name type="scientific">PS1 clade bacterium</name>
    <dbReference type="NCBI Taxonomy" id="2175152"/>
    <lineage>
        <taxon>Bacteria</taxon>
        <taxon>Pseudomonadati</taxon>
        <taxon>Pseudomonadota</taxon>
        <taxon>Alphaproteobacteria</taxon>
        <taxon>PS1 clade</taxon>
    </lineage>
</organism>
<reference evidence="10 11" key="1">
    <citation type="journal article" date="2018" name="Microbiome">
        <title>Fine metagenomic profile of the Mediterranean stratified and mixed water columns revealed by assembly and recruitment.</title>
        <authorList>
            <person name="Haro-Moreno J.M."/>
            <person name="Lopez-Perez M."/>
            <person name="De La Torre J.R."/>
            <person name="Picazo A."/>
            <person name="Camacho A."/>
            <person name="Rodriguez-Valera F."/>
        </authorList>
    </citation>
    <scope>NUCLEOTIDE SEQUENCE [LARGE SCALE GENOMIC DNA]</scope>
    <source>
        <strain evidence="10">MED-G57</strain>
    </source>
</reference>
<dbReference type="Proteomes" id="UP000253570">
    <property type="component" value="Unassembled WGS sequence"/>
</dbReference>
<keyword evidence="3" id="KW-0410">Iron transport</keyword>
<dbReference type="GO" id="GO:0016020">
    <property type="term" value="C:membrane"/>
    <property type="evidence" value="ECO:0007669"/>
    <property type="project" value="InterPro"/>
</dbReference>
<dbReference type="PROSITE" id="PS50893">
    <property type="entry name" value="ABC_TRANSPORTER_2"/>
    <property type="match status" value="1"/>
</dbReference>
<keyword evidence="6" id="KW-0408">Iron</keyword>
<dbReference type="GO" id="GO:0015408">
    <property type="term" value="F:ABC-type ferric iron transporter activity"/>
    <property type="evidence" value="ECO:0007669"/>
    <property type="project" value="InterPro"/>
</dbReference>
<dbReference type="InterPro" id="IPR015853">
    <property type="entry name" value="ABC_transpr_FbpC"/>
</dbReference>
<evidence type="ECO:0000256" key="1">
    <source>
        <dbReference type="ARBA" id="ARBA00022448"/>
    </source>
</evidence>
<evidence type="ECO:0000259" key="9">
    <source>
        <dbReference type="PROSITE" id="PS50893"/>
    </source>
</evidence>
<sequence>MKKIVNYICAPRLRVDSVSKNFNDKNILNNVSFSLYPGEVLCLLGASGCGKTSLLRIIAGLDKYFNGNILINEEIISSNSIYIPPDRRPISMLFQDYALFPHMTVEENIKYGLKELRKDQKTFKVNKIIDDLGLTDHKGKYPHELSGGEQQRVALARATAPEPIILLMDEPFNGLDRSLREYVREETISVLRNSEAAVIAVTHDPEEAMIMGDRIALMRDGQIVQVGTNEEMIFNPIDKYTVNTFSNVNAYKSKVDAKKVMTPVGEFDVSNLKEGDNVEVLIRDVAFNIINATEKNSYIVKQIDFTGEKSRILLTPNDSNDIIKIVIPGKSQIKPDDKIGLSVDNRYVHVFN</sequence>
<dbReference type="SUPFAM" id="SSF52540">
    <property type="entry name" value="P-loop containing nucleoside triphosphate hydrolases"/>
    <property type="match status" value="1"/>
</dbReference>
<dbReference type="InterPro" id="IPR017871">
    <property type="entry name" value="ABC_transporter-like_CS"/>
</dbReference>
<evidence type="ECO:0000256" key="3">
    <source>
        <dbReference type="ARBA" id="ARBA00022496"/>
    </source>
</evidence>
<dbReference type="Pfam" id="PF00005">
    <property type="entry name" value="ABC_tran"/>
    <property type="match status" value="1"/>
</dbReference>
<keyword evidence="5 10" id="KW-0067">ATP-binding</keyword>
<dbReference type="PANTHER" id="PTHR42781">
    <property type="entry name" value="SPERMIDINE/PUTRESCINE IMPORT ATP-BINDING PROTEIN POTA"/>
    <property type="match status" value="1"/>
</dbReference>
<keyword evidence="2" id="KW-1003">Cell membrane</keyword>
<evidence type="ECO:0000256" key="2">
    <source>
        <dbReference type="ARBA" id="ARBA00022475"/>
    </source>
</evidence>
<comment type="caution">
    <text evidence="10">The sequence shown here is derived from an EMBL/GenBank/DDBJ whole genome shotgun (WGS) entry which is preliminary data.</text>
</comment>
<evidence type="ECO:0000313" key="11">
    <source>
        <dbReference type="Proteomes" id="UP000253570"/>
    </source>
</evidence>
<dbReference type="PANTHER" id="PTHR42781:SF4">
    <property type="entry name" value="SPERMIDINE_PUTRESCINE IMPORT ATP-BINDING PROTEIN POTA"/>
    <property type="match status" value="1"/>
</dbReference>
<dbReference type="SMART" id="SM00382">
    <property type="entry name" value="AAA"/>
    <property type="match status" value="1"/>
</dbReference>
<dbReference type="CDD" id="cd03259">
    <property type="entry name" value="ABC_Carb_Solutes_like"/>
    <property type="match status" value="1"/>
</dbReference>
<dbReference type="InterPro" id="IPR003593">
    <property type="entry name" value="AAA+_ATPase"/>
</dbReference>
<dbReference type="GO" id="GO:0005524">
    <property type="term" value="F:ATP binding"/>
    <property type="evidence" value="ECO:0007669"/>
    <property type="project" value="UniProtKB-KW"/>
</dbReference>
<dbReference type="InterPro" id="IPR050093">
    <property type="entry name" value="ABC_SmlMolc_Importer"/>
</dbReference>
<evidence type="ECO:0000256" key="7">
    <source>
        <dbReference type="ARBA" id="ARBA00023065"/>
    </source>
</evidence>
<gene>
    <name evidence="10" type="ORF">DBW71_05930</name>
</gene>
<keyword evidence="7" id="KW-0406">Ion transport</keyword>